<gene>
    <name evidence="19" type="ORF">CASFOL_029569</name>
</gene>
<keyword evidence="13" id="KW-0342">GTP-binding</keyword>
<evidence type="ECO:0000256" key="4">
    <source>
        <dbReference type="ARBA" id="ARBA00022640"/>
    </source>
</evidence>
<evidence type="ECO:0000256" key="3">
    <source>
        <dbReference type="ARBA" id="ARBA00022528"/>
    </source>
</evidence>
<dbReference type="SUPFAM" id="SSF52540">
    <property type="entry name" value="P-loop containing nucleoside triphosphate hydrolases"/>
    <property type="match status" value="1"/>
</dbReference>
<keyword evidence="8" id="KW-0378">Hydrolase</keyword>
<dbReference type="Gene3D" id="3.40.50.300">
    <property type="entry name" value="P-loop containing nucleotide triphosphate hydrolases"/>
    <property type="match status" value="1"/>
</dbReference>
<comment type="similarity">
    <text evidence="16">Belongs to the TRAFAC class TrmE-Era-EngA-EngB-Septin-like GTPase superfamily. AIG1/Toc34/Toc159-like paraseptin GTPase family. TOC159 subfamily.</text>
</comment>
<feature type="compositionally biased region" description="Acidic residues" evidence="17">
    <location>
        <begin position="150"/>
        <end position="171"/>
    </location>
</feature>
<dbReference type="PROSITE" id="PS51720">
    <property type="entry name" value="G_AIG1"/>
    <property type="match status" value="1"/>
</dbReference>
<comment type="subcellular location">
    <subcellularLocation>
        <location evidence="15">Plastid</location>
        <location evidence="15">Chloroplast outer membrane</location>
        <topology evidence="15">Single-pass membrane protein</topology>
    </subcellularLocation>
</comment>
<dbReference type="InterPro" id="IPR006703">
    <property type="entry name" value="G_AIG1"/>
</dbReference>
<dbReference type="PANTHER" id="PTHR10903:SF120">
    <property type="entry name" value="TRANSLOCASE OF CHLOROPLAST 159, CHLOROPLASTIC"/>
    <property type="match status" value="1"/>
</dbReference>
<keyword evidence="10" id="KW-0460">Magnesium</keyword>
<evidence type="ECO:0000256" key="1">
    <source>
        <dbReference type="ARBA" id="ARBA00001946"/>
    </source>
</evidence>
<reference evidence="20" key="1">
    <citation type="journal article" date="2024" name="IScience">
        <title>Strigolactones Initiate the Formation of Haustorium-like Structures in Castilleja.</title>
        <authorList>
            <person name="Buerger M."/>
            <person name="Peterson D."/>
            <person name="Chory J."/>
        </authorList>
    </citation>
    <scope>NUCLEOTIDE SEQUENCE [LARGE SCALE GENOMIC DNA]</scope>
</reference>
<feature type="compositionally biased region" description="Low complexity" evidence="17">
    <location>
        <begin position="131"/>
        <end position="149"/>
    </location>
</feature>
<dbReference type="InterPro" id="IPR024283">
    <property type="entry name" value="TOC159_MAD"/>
</dbReference>
<dbReference type="NCBIfam" id="TIGR00993">
    <property type="entry name" value="3a0901s04IAP86"/>
    <property type="match status" value="1"/>
</dbReference>
<keyword evidence="20" id="KW-1185">Reference proteome</keyword>
<dbReference type="GO" id="GO:0046872">
    <property type="term" value="F:metal ion binding"/>
    <property type="evidence" value="ECO:0007669"/>
    <property type="project" value="UniProtKB-KW"/>
</dbReference>
<dbReference type="GO" id="GO:0009707">
    <property type="term" value="C:chloroplast outer membrane"/>
    <property type="evidence" value="ECO:0007669"/>
    <property type="project" value="UniProtKB-SubCell"/>
</dbReference>
<dbReference type="GO" id="GO:0015031">
    <property type="term" value="P:protein transport"/>
    <property type="evidence" value="ECO:0007669"/>
    <property type="project" value="UniProtKB-KW"/>
</dbReference>
<evidence type="ECO:0000256" key="11">
    <source>
        <dbReference type="ARBA" id="ARBA00022927"/>
    </source>
</evidence>
<evidence type="ECO:0000256" key="13">
    <source>
        <dbReference type="ARBA" id="ARBA00023134"/>
    </source>
</evidence>
<dbReference type="EMBL" id="JAVIJP010000047">
    <property type="protein sequence ID" value="KAL3626020.1"/>
    <property type="molecule type" value="Genomic_DNA"/>
</dbReference>
<protein>
    <recommendedName>
        <fullName evidence="18">AIG1-type G domain-containing protein</fullName>
    </recommendedName>
</protein>
<evidence type="ECO:0000256" key="12">
    <source>
        <dbReference type="ARBA" id="ARBA00022989"/>
    </source>
</evidence>
<evidence type="ECO:0000256" key="17">
    <source>
        <dbReference type="SAM" id="MobiDB-lite"/>
    </source>
</evidence>
<dbReference type="Pfam" id="PF04548">
    <property type="entry name" value="AIG1"/>
    <property type="match status" value="1"/>
</dbReference>
<feature type="region of interest" description="Disordered" evidence="17">
    <location>
        <begin position="1"/>
        <end position="40"/>
    </location>
</feature>
<dbReference type="GO" id="GO:0016787">
    <property type="term" value="F:hydrolase activity"/>
    <property type="evidence" value="ECO:0007669"/>
    <property type="project" value="UniProtKB-KW"/>
</dbReference>
<feature type="region of interest" description="Disordered" evidence="17">
    <location>
        <begin position="131"/>
        <end position="171"/>
    </location>
</feature>
<comment type="caution">
    <text evidence="19">The sequence shown here is derived from an EMBL/GenBank/DDBJ whole genome shotgun (WGS) entry which is preliminary data.</text>
</comment>
<dbReference type="InterPro" id="IPR027417">
    <property type="entry name" value="P-loop_NTPase"/>
</dbReference>
<evidence type="ECO:0000256" key="2">
    <source>
        <dbReference type="ARBA" id="ARBA00022448"/>
    </source>
</evidence>
<evidence type="ECO:0000256" key="8">
    <source>
        <dbReference type="ARBA" id="ARBA00022801"/>
    </source>
</evidence>
<evidence type="ECO:0000256" key="6">
    <source>
        <dbReference type="ARBA" id="ARBA00022723"/>
    </source>
</evidence>
<feature type="compositionally biased region" description="Low complexity" evidence="17">
    <location>
        <begin position="13"/>
        <end position="36"/>
    </location>
</feature>
<evidence type="ECO:0000259" key="18">
    <source>
        <dbReference type="PROSITE" id="PS51720"/>
    </source>
</evidence>
<keyword evidence="11" id="KW-0653">Protein transport</keyword>
<dbReference type="FunFam" id="3.40.50.300:FF:000413">
    <property type="entry name" value="Translocase of chloroplast 120, chloroplastic"/>
    <property type="match status" value="1"/>
</dbReference>
<evidence type="ECO:0000256" key="9">
    <source>
        <dbReference type="ARBA" id="ARBA00022805"/>
    </source>
</evidence>
<evidence type="ECO:0000256" key="15">
    <source>
        <dbReference type="ARBA" id="ARBA00023766"/>
    </source>
</evidence>
<keyword evidence="2" id="KW-0813">Transport</keyword>
<keyword evidence="12" id="KW-1133">Transmembrane helix</keyword>
<name>A0ABD3CB46_9LAMI</name>
<dbReference type="GO" id="GO:0005525">
    <property type="term" value="F:GTP binding"/>
    <property type="evidence" value="ECO:0007669"/>
    <property type="project" value="UniProtKB-KW"/>
</dbReference>
<keyword evidence="3" id="KW-0150">Chloroplast</keyword>
<evidence type="ECO:0000256" key="5">
    <source>
        <dbReference type="ARBA" id="ARBA00022692"/>
    </source>
</evidence>
<keyword evidence="9" id="KW-1002">Plastid outer membrane</keyword>
<accession>A0ABD3CB46</accession>
<dbReference type="Proteomes" id="UP001632038">
    <property type="component" value="Unassembled WGS sequence"/>
</dbReference>
<keyword evidence="4" id="KW-0934">Plastid</keyword>
<dbReference type="AlphaFoldDB" id="A0ABD3CB46"/>
<evidence type="ECO:0000256" key="7">
    <source>
        <dbReference type="ARBA" id="ARBA00022741"/>
    </source>
</evidence>
<dbReference type="Pfam" id="PF11886">
    <property type="entry name" value="TOC159_MAD"/>
    <property type="match status" value="1"/>
</dbReference>
<sequence>MAPITFPGPETSPSPGASPLSAFSPSSPLLGPFSPDSDPDDVIDCDDDVIVFFASPMSPEEPSVVVTSSNLVEAVRFSRQPAVEGGEFRSCRSRSRRGAFRRSVRRAESWPGISVGMRRCLVSRSVAAAEAANPSSSPESMAPPVVGVDDVADSSEQEEEEEGDTADVEGEDEELFDSAALSALLKATSGAADSDGSGNITITSRDGTRLFTVERPVGPGSSFRALRPAAQLNPFSPSPPNNVGVSEDSLSEEEKKNLEKLQQIRVKFLRLVHRLGLSPDEPVAAQVLYRLGILSGRKGTGIFSLDAAKNMSLQLESEERENLDFSVNILMLGKSGVGKSATINSIFGEEKAHIDPYEKGTFFTKEISGFVDGVKICVLDTPGLNSSLMEQSYNNSILSSVKKLTKKTPPDVFLYVDRLDSQTRDLNDLPILKSVTASLGRSIWQNAIVTLTHAACDPPDGLNGTPLSYEMFVAQRSHSMHQSIGHAVGPGLMNPVSLVENRKNGRDEKILPNGQIWRPQLLLLCYSMKILSEAGSIIKANGKQLGFRARSPPLPYMLSSILQTRPHPKIDDVDSDIDSDELSELDEEKEDEYDSLPPFRPLKKSQIEKLTKEQKNAYFEEFDYRVKLLQKKQWREELSRMIEIKNNGQDFADVDAGDDGAAPVAVPLPDMSLPPSFDGDSPAFRYRFLEPGSRFLARPVLDTHGWDHDCGYDGVNLEHALAVDNRFPVSYTVQITKDKKDFNFSLDSSIAAKHGEDTSNMVGFDIQSMGKQMAYTVRGETKVKKFKRNKVGGGVFLTFLGGNVVPGLKVEDRVTLGKQYVLVGSGGVVGSGNEMAYGADIEVQRREIDYPIGEVESTLGVSIVKWRGDWALGINSLAQFSLGRNSKVAVRAGINNKLSGQISVKTSSSENLVLALAAVVPAVITAYRKVWPGVDETYSVY</sequence>
<keyword evidence="5" id="KW-0812">Transmembrane</keyword>
<dbReference type="InterPro" id="IPR045058">
    <property type="entry name" value="GIMA/IAN/Toc"/>
</dbReference>
<dbReference type="InterPro" id="IPR005690">
    <property type="entry name" value="Toc86_159"/>
</dbReference>
<keyword evidence="14" id="KW-0472">Membrane</keyword>
<keyword evidence="6" id="KW-0479">Metal-binding</keyword>
<dbReference type="PANTHER" id="PTHR10903">
    <property type="entry name" value="GTPASE, IMAP FAMILY MEMBER-RELATED"/>
    <property type="match status" value="1"/>
</dbReference>
<proteinExistence type="inferred from homology"/>
<evidence type="ECO:0000256" key="16">
    <source>
        <dbReference type="ARBA" id="ARBA00023775"/>
    </source>
</evidence>
<evidence type="ECO:0000256" key="10">
    <source>
        <dbReference type="ARBA" id="ARBA00022842"/>
    </source>
</evidence>
<comment type="cofactor">
    <cofactor evidence="1">
        <name>Mg(2+)</name>
        <dbReference type="ChEBI" id="CHEBI:18420"/>
    </cofactor>
</comment>
<evidence type="ECO:0000313" key="20">
    <source>
        <dbReference type="Proteomes" id="UP001632038"/>
    </source>
</evidence>
<organism evidence="19 20">
    <name type="scientific">Castilleja foliolosa</name>
    <dbReference type="NCBI Taxonomy" id="1961234"/>
    <lineage>
        <taxon>Eukaryota</taxon>
        <taxon>Viridiplantae</taxon>
        <taxon>Streptophyta</taxon>
        <taxon>Embryophyta</taxon>
        <taxon>Tracheophyta</taxon>
        <taxon>Spermatophyta</taxon>
        <taxon>Magnoliopsida</taxon>
        <taxon>eudicotyledons</taxon>
        <taxon>Gunneridae</taxon>
        <taxon>Pentapetalae</taxon>
        <taxon>asterids</taxon>
        <taxon>lamiids</taxon>
        <taxon>Lamiales</taxon>
        <taxon>Orobanchaceae</taxon>
        <taxon>Pedicularideae</taxon>
        <taxon>Castillejinae</taxon>
        <taxon>Castilleja</taxon>
    </lineage>
</organism>
<evidence type="ECO:0000256" key="14">
    <source>
        <dbReference type="ARBA" id="ARBA00023136"/>
    </source>
</evidence>
<feature type="domain" description="AIG1-type G" evidence="18">
    <location>
        <begin position="324"/>
        <end position="548"/>
    </location>
</feature>
<keyword evidence="7" id="KW-0547">Nucleotide-binding</keyword>
<evidence type="ECO:0000313" key="19">
    <source>
        <dbReference type="EMBL" id="KAL3626020.1"/>
    </source>
</evidence>